<name>A0A9D4U6K6_ADICA</name>
<dbReference type="InterPro" id="IPR036249">
    <property type="entry name" value="Thioredoxin-like_sf"/>
</dbReference>
<keyword evidence="3" id="KW-1185">Reference proteome</keyword>
<dbReference type="OrthoDB" id="1308at2759"/>
<dbReference type="EMBL" id="JABFUD020000022">
    <property type="protein sequence ID" value="KAI5061938.1"/>
    <property type="molecule type" value="Genomic_DNA"/>
</dbReference>
<dbReference type="Proteomes" id="UP000886520">
    <property type="component" value="Chromosome 22"/>
</dbReference>
<dbReference type="GO" id="GO:0016209">
    <property type="term" value="F:antioxidant activity"/>
    <property type="evidence" value="ECO:0007669"/>
    <property type="project" value="InterPro"/>
</dbReference>
<dbReference type="InterPro" id="IPR000866">
    <property type="entry name" value="AhpC/TSA"/>
</dbReference>
<dbReference type="InterPro" id="IPR013766">
    <property type="entry name" value="Thioredoxin_domain"/>
</dbReference>
<dbReference type="InterPro" id="IPR047262">
    <property type="entry name" value="PRX-like1"/>
</dbReference>
<accession>A0A9D4U6K6</accession>
<dbReference type="PROSITE" id="PS51352">
    <property type="entry name" value="THIOREDOXIN_2"/>
    <property type="match status" value="1"/>
</dbReference>
<feature type="domain" description="Thioredoxin" evidence="1">
    <location>
        <begin position="1"/>
        <end position="126"/>
    </location>
</feature>
<evidence type="ECO:0000259" key="1">
    <source>
        <dbReference type="PROSITE" id="PS51352"/>
    </source>
</evidence>
<dbReference type="GO" id="GO:0016491">
    <property type="term" value="F:oxidoreductase activity"/>
    <property type="evidence" value="ECO:0007669"/>
    <property type="project" value="InterPro"/>
</dbReference>
<protein>
    <recommendedName>
        <fullName evidence="1">Thioredoxin domain-containing protein</fullName>
    </recommendedName>
</protein>
<evidence type="ECO:0000313" key="2">
    <source>
        <dbReference type="EMBL" id="KAI5061938.1"/>
    </source>
</evidence>
<dbReference type="Pfam" id="PF00578">
    <property type="entry name" value="AhpC-TSA"/>
    <property type="match status" value="1"/>
</dbReference>
<dbReference type="PANTHER" id="PTHR43640:SF1">
    <property type="entry name" value="THIOREDOXIN-DEPENDENT PEROXIREDOXIN"/>
    <property type="match status" value="1"/>
</dbReference>
<dbReference type="PANTHER" id="PTHR43640">
    <property type="entry name" value="OS07G0260300 PROTEIN"/>
    <property type="match status" value="1"/>
</dbReference>
<dbReference type="Gene3D" id="3.40.30.10">
    <property type="entry name" value="Glutaredoxin"/>
    <property type="match status" value="1"/>
</dbReference>
<dbReference type="CDD" id="cd02969">
    <property type="entry name" value="PRX_like1"/>
    <property type="match status" value="1"/>
</dbReference>
<comment type="caution">
    <text evidence="2">The sequence shown here is derived from an EMBL/GenBank/DDBJ whole genome shotgun (WGS) entry which is preliminary data.</text>
</comment>
<sequence>MFICNHCPYVVHLKKAFSDFAKEYYLKGLAIAAISSNSVKSHPQDGPEYMAADAKKYEYPFPYLYDQSQSVAKAYGAVCTPDLFLFKKEADGFVLVYHGQFDDSRPRNGKPITGQDMKAAVDCVLEGREITFPQKPCSYPLKKVYLEWIPELSRWTLIIQDESCVAVLFSWKEVY</sequence>
<evidence type="ECO:0000313" key="3">
    <source>
        <dbReference type="Proteomes" id="UP000886520"/>
    </source>
</evidence>
<dbReference type="SUPFAM" id="SSF52833">
    <property type="entry name" value="Thioredoxin-like"/>
    <property type="match status" value="1"/>
</dbReference>
<organism evidence="2 3">
    <name type="scientific">Adiantum capillus-veneris</name>
    <name type="common">Maidenhair fern</name>
    <dbReference type="NCBI Taxonomy" id="13818"/>
    <lineage>
        <taxon>Eukaryota</taxon>
        <taxon>Viridiplantae</taxon>
        <taxon>Streptophyta</taxon>
        <taxon>Embryophyta</taxon>
        <taxon>Tracheophyta</taxon>
        <taxon>Polypodiopsida</taxon>
        <taxon>Polypodiidae</taxon>
        <taxon>Polypodiales</taxon>
        <taxon>Pteridineae</taxon>
        <taxon>Pteridaceae</taxon>
        <taxon>Vittarioideae</taxon>
        <taxon>Adiantum</taxon>
    </lineage>
</organism>
<reference evidence="2" key="1">
    <citation type="submission" date="2021-01" db="EMBL/GenBank/DDBJ databases">
        <title>Adiantum capillus-veneris genome.</title>
        <authorList>
            <person name="Fang Y."/>
            <person name="Liao Q."/>
        </authorList>
    </citation>
    <scope>NUCLEOTIDE SEQUENCE</scope>
    <source>
        <strain evidence="2">H3</strain>
        <tissue evidence="2">Leaf</tissue>
    </source>
</reference>
<dbReference type="AlphaFoldDB" id="A0A9D4U6K6"/>
<proteinExistence type="predicted"/>
<gene>
    <name evidence="2" type="ORF">GOP47_0022477</name>
</gene>